<evidence type="ECO:0000313" key="6">
    <source>
        <dbReference type="Proteomes" id="UP000502823"/>
    </source>
</evidence>
<dbReference type="Proteomes" id="UP000502823">
    <property type="component" value="Unassembled WGS sequence"/>
</dbReference>
<proteinExistence type="inferred from homology"/>
<dbReference type="SUPFAM" id="SSF56808">
    <property type="entry name" value="Ribosomal protein L1"/>
    <property type="match status" value="1"/>
</dbReference>
<dbReference type="InParanoid" id="A0A6L2PND3"/>
<accession>A0A6L2PND3</accession>
<dbReference type="InterPro" id="IPR023674">
    <property type="entry name" value="Ribosomal_uL1-like"/>
</dbReference>
<evidence type="ECO:0000256" key="2">
    <source>
        <dbReference type="ARBA" id="ARBA00022980"/>
    </source>
</evidence>
<dbReference type="AlphaFoldDB" id="A0A6L2PND3"/>
<dbReference type="EMBL" id="BLKM01011093">
    <property type="protein sequence ID" value="GFG31985.1"/>
    <property type="molecule type" value="Genomic_DNA"/>
</dbReference>
<gene>
    <name evidence="5" type="ORF">Cfor_08512</name>
</gene>
<evidence type="ECO:0008006" key="7">
    <source>
        <dbReference type="Google" id="ProtNLM"/>
    </source>
</evidence>
<comment type="caution">
    <text evidence="5">The sequence shown here is derived from an EMBL/GenBank/DDBJ whole genome shotgun (WGS) entry which is preliminary data.</text>
</comment>
<organism evidence="5 6">
    <name type="scientific">Coptotermes formosanus</name>
    <name type="common">Formosan subterranean termite</name>
    <dbReference type="NCBI Taxonomy" id="36987"/>
    <lineage>
        <taxon>Eukaryota</taxon>
        <taxon>Metazoa</taxon>
        <taxon>Ecdysozoa</taxon>
        <taxon>Arthropoda</taxon>
        <taxon>Hexapoda</taxon>
        <taxon>Insecta</taxon>
        <taxon>Pterygota</taxon>
        <taxon>Neoptera</taxon>
        <taxon>Polyneoptera</taxon>
        <taxon>Dictyoptera</taxon>
        <taxon>Blattodea</taxon>
        <taxon>Blattoidea</taxon>
        <taxon>Termitoidae</taxon>
        <taxon>Rhinotermitidae</taxon>
        <taxon>Coptotermes</taxon>
    </lineage>
</organism>
<dbReference type="OrthoDB" id="1747252at2759"/>
<dbReference type="PANTHER" id="PTHR36427:SF3">
    <property type="entry name" value="LARGE RIBOSOMAL SUBUNIT PROTEIN UL1M"/>
    <property type="match status" value="1"/>
</dbReference>
<comment type="similarity">
    <text evidence="1">Belongs to the universal ribosomal protein uL1 family.</text>
</comment>
<feature type="compositionally biased region" description="Acidic residues" evidence="4">
    <location>
        <begin position="370"/>
        <end position="380"/>
    </location>
</feature>
<name>A0A6L2PND3_COPFO</name>
<evidence type="ECO:0000256" key="1">
    <source>
        <dbReference type="ARBA" id="ARBA00010531"/>
    </source>
</evidence>
<protein>
    <recommendedName>
        <fullName evidence="7">39S ribosomal protein L1, mitochondrial</fullName>
    </recommendedName>
</protein>
<dbReference type="FunCoup" id="A0A6L2PND3">
    <property type="interactions" value="874"/>
</dbReference>
<feature type="region of interest" description="Disordered" evidence="4">
    <location>
        <begin position="353"/>
        <end position="395"/>
    </location>
</feature>
<keyword evidence="3" id="KW-0687">Ribonucleoprotein</keyword>
<keyword evidence="2" id="KW-0689">Ribosomal protein</keyword>
<keyword evidence="6" id="KW-1185">Reference proteome</keyword>
<dbReference type="Gene3D" id="3.30.190.20">
    <property type="match status" value="1"/>
</dbReference>
<evidence type="ECO:0000256" key="4">
    <source>
        <dbReference type="SAM" id="MobiDB-lite"/>
    </source>
</evidence>
<dbReference type="InterPro" id="IPR028364">
    <property type="entry name" value="Ribosomal_uL1/biogenesis"/>
</dbReference>
<dbReference type="InterPro" id="IPR016095">
    <property type="entry name" value="Ribosomal_uL1_3-a/b-sand"/>
</dbReference>
<reference evidence="6" key="1">
    <citation type="submission" date="2020-01" db="EMBL/GenBank/DDBJ databases">
        <title>Draft genome sequence of the Termite Coptotermes fromosanus.</title>
        <authorList>
            <person name="Itakura S."/>
            <person name="Yosikawa Y."/>
            <person name="Umezawa K."/>
        </authorList>
    </citation>
    <scope>NUCLEOTIDE SEQUENCE [LARGE SCALE GENOMIC DNA]</scope>
</reference>
<dbReference type="Pfam" id="PF00687">
    <property type="entry name" value="Ribosomal_L1"/>
    <property type="match status" value="1"/>
</dbReference>
<dbReference type="GO" id="GO:1990904">
    <property type="term" value="C:ribonucleoprotein complex"/>
    <property type="evidence" value="ECO:0007669"/>
    <property type="project" value="UniProtKB-KW"/>
</dbReference>
<sequence length="395" mass="44671">MVEHLHCRALALMCQSNSVSADQTDHRRCVSVVIMTGRIISSICCGIRNGKFVTPLSVGVSELLQVRNYAARKGTREKARKKKVKVEVKKAEFVPHSLRRKKAAVRVAKRIDDSMKPDPLDNVWSSRHYKWPVYSFADAVQCHRETHHPTVYNSPDADLYVNVELDMRAVKANRYLDEFTRIVSVPHPFRTDSPRSVLVFCKSADLQRSAMEAGATVVGATELIKNIQSGELSLQDFRFVVAHPDMLPELLSVRGLMKRKFPNQKSGTLGVDIPDIVSRFCSGIEYTARVDTTLKDFGWIFTSVGKLDMDTSHLEENFSAVLKDVYSMRPNREGQFITKCCLVAPPSPERLKVDYSQYIDEDDNKRAEEEEHDDEEEESETEKSELEKTSAAVVG</sequence>
<evidence type="ECO:0000313" key="5">
    <source>
        <dbReference type="EMBL" id="GFG31985.1"/>
    </source>
</evidence>
<evidence type="ECO:0000256" key="3">
    <source>
        <dbReference type="ARBA" id="ARBA00023274"/>
    </source>
</evidence>
<dbReference type="CDD" id="cd00403">
    <property type="entry name" value="Ribosomal_L1"/>
    <property type="match status" value="1"/>
</dbReference>
<dbReference type="Gene3D" id="3.40.50.790">
    <property type="match status" value="1"/>
</dbReference>
<dbReference type="GO" id="GO:0005840">
    <property type="term" value="C:ribosome"/>
    <property type="evidence" value="ECO:0007669"/>
    <property type="project" value="UniProtKB-KW"/>
</dbReference>
<dbReference type="PANTHER" id="PTHR36427">
    <property type="entry name" value="54S RIBOSOMAL PROTEIN L1, MITOCHONDRIAL"/>
    <property type="match status" value="1"/>
</dbReference>